<dbReference type="Pfam" id="PF00011">
    <property type="entry name" value="HSP20"/>
    <property type="match status" value="1"/>
</dbReference>
<dbReference type="CDD" id="cd06464">
    <property type="entry name" value="ACD_sHsps-like"/>
    <property type="match status" value="1"/>
</dbReference>
<comment type="similarity">
    <text evidence="1 2">Belongs to the small heat shock protein (HSP20) family.</text>
</comment>
<dbReference type="InterPro" id="IPR031107">
    <property type="entry name" value="Small_HSP"/>
</dbReference>
<dbReference type="RefSeq" id="WP_169413434.1">
    <property type="nucleotide sequence ID" value="NZ_JAAXKZ010000046.1"/>
</dbReference>
<feature type="compositionally biased region" description="Polar residues" evidence="3">
    <location>
        <begin position="134"/>
        <end position="146"/>
    </location>
</feature>
<dbReference type="Gene3D" id="2.60.40.790">
    <property type="match status" value="1"/>
</dbReference>
<evidence type="ECO:0000256" key="2">
    <source>
        <dbReference type="RuleBase" id="RU003616"/>
    </source>
</evidence>
<dbReference type="EMBL" id="JAAXKZ010000046">
    <property type="protein sequence ID" value="NMH92727.1"/>
    <property type="molecule type" value="Genomic_DNA"/>
</dbReference>
<evidence type="ECO:0000313" key="5">
    <source>
        <dbReference type="EMBL" id="NMH92727.1"/>
    </source>
</evidence>
<dbReference type="SUPFAM" id="SSF49764">
    <property type="entry name" value="HSP20-like chaperones"/>
    <property type="match status" value="1"/>
</dbReference>
<dbReference type="AlphaFoldDB" id="A0A848DJ50"/>
<dbReference type="InterPro" id="IPR008978">
    <property type="entry name" value="HSP20-like_chaperone"/>
</dbReference>
<organism evidence="5 6">
    <name type="scientific">Pseudonocardia bannensis</name>
    <dbReference type="NCBI Taxonomy" id="630973"/>
    <lineage>
        <taxon>Bacteria</taxon>
        <taxon>Bacillati</taxon>
        <taxon>Actinomycetota</taxon>
        <taxon>Actinomycetes</taxon>
        <taxon>Pseudonocardiales</taxon>
        <taxon>Pseudonocardiaceae</taxon>
        <taxon>Pseudonocardia</taxon>
    </lineage>
</organism>
<name>A0A848DJ50_9PSEU</name>
<dbReference type="PANTHER" id="PTHR11527">
    <property type="entry name" value="HEAT-SHOCK PROTEIN 20 FAMILY MEMBER"/>
    <property type="match status" value="1"/>
</dbReference>
<dbReference type="PROSITE" id="PS01031">
    <property type="entry name" value="SHSP"/>
    <property type="match status" value="1"/>
</dbReference>
<feature type="region of interest" description="Disordered" evidence="3">
    <location>
        <begin position="121"/>
        <end position="160"/>
    </location>
</feature>
<proteinExistence type="inferred from homology"/>
<dbReference type="Proteomes" id="UP000586918">
    <property type="component" value="Unassembled WGS sequence"/>
</dbReference>
<keyword evidence="6" id="KW-1185">Reference proteome</keyword>
<reference evidence="5 6" key="1">
    <citation type="submission" date="2020-04" db="EMBL/GenBank/DDBJ databases">
        <authorList>
            <person name="Klaysubun C."/>
            <person name="Duangmal K."/>
            <person name="Lipun K."/>
        </authorList>
    </citation>
    <scope>NUCLEOTIDE SEQUENCE [LARGE SCALE GENOMIC DNA]</scope>
    <source>
        <strain evidence="5 6">DSM 45300</strain>
    </source>
</reference>
<evidence type="ECO:0000256" key="1">
    <source>
        <dbReference type="PROSITE-ProRule" id="PRU00285"/>
    </source>
</evidence>
<dbReference type="InterPro" id="IPR002068">
    <property type="entry name" value="A-crystallin/Hsp20_dom"/>
</dbReference>
<evidence type="ECO:0000313" key="6">
    <source>
        <dbReference type="Proteomes" id="UP000586918"/>
    </source>
</evidence>
<sequence length="160" mass="17584">MTLMRFDPFRELDRLAEQALSVGTRAVRSMPMEALRRGDQFLVFLDLPGVSPDDVDVTVERNVVTIRARRYPQRQEGDEVIVDERPYGEFMRQLFLGENLDPGGLSADMDNGVLTMTIPVSETSKPRRIPLGAQGTSPSTEATASDTAGRPATAESSVQA</sequence>
<evidence type="ECO:0000259" key="4">
    <source>
        <dbReference type="PROSITE" id="PS01031"/>
    </source>
</evidence>
<accession>A0A848DJ50</accession>
<evidence type="ECO:0000256" key="3">
    <source>
        <dbReference type="SAM" id="MobiDB-lite"/>
    </source>
</evidence>
<comment type="caution">
    <text evidence="5">The sequence shown here is derived from an EMBL/GenBank/DDBJ whole genome shotgun (WGS) entry which is preliminary data.</text>
</comment>
<protein>
    <submittedName>
        <fullName evidence="5">Hsp20/alpha crystallin family protein</fullName>
    </submittedName>
</protein>
<gene>
    <name evidence="5" type="ORF">HF519_14340</name>
</gene>
<feature type="domain" description="SHSP" evidence="4">
    <location>
        <begin position="23"/>
        <end position="134"/>
    </location>
</feature>